<evidence type="ECO:0000259" key="7">
    <source>
        <dbReference type="Pfam" id="PF12708"/>
    </source>
</evidence>
<feature type="domain" description="GLAA-B beta-barrel" evidence="9">
    <location>
        <begin position="138"/>
        <end position="217"/>
    </location>
</feature>
<name>A0ABM9BHN2_9BACL</name>
<keyword evidence="5 11" id="KW-0378">Hydrolase</keyword>
<keyword evidence="12" id="KW-1185">Reference proteome</keyword>
<evidence type="ECO:0000259" key="8">
    <source>
        <dbReference type="Pfam" id="PF13229"/>
    </source>
</evidence>
<dbReference type="InterPro" id="IPR006626">
    <property type="entry name" value="PbH1"/>
</dbReference>
<sequence length="612" mass="69753">MSVMNLVTEAELITINVMHYGALPDSGEDSTMAIRLAIQAASRVIGPVILYFPKGRYDIYSHQAIRVPYNISNTASEEEVSDITKTIGLYFDRHRLLTIEGNDSLLMYHGKQTMIAFEACEFVTIQNLRIDVANPTMAEMTVLAVGDHYIDMQVHPDSRYEICQDRLFWIGSGWCFQHGYMQEVDLASNTTWRAENLCETASKVEEIGANHLRFHFIDLPSVPVGRILQVRDGIRDQVGSFIHRSRHISWKNVSIHFMHGLGIVSQFSEDITFDNINLSPRTETGRTAAAFADLMHFSSCRGLIKIENSRFMGSHDDAINIHGTHLKIVEVPEKHHVIVRFMHPQTYGLDGFYPGDDIHFVREKTLAVFDKNKVMTVQRISPRELLLTLEKPVPENIVSGDVIENVTWNPDVEIRNNHFSRIPTRGILATSTGKVVIEDNLFERTVMSGILIANDASSWFESGRVNDVIIRRNRFIECGGREHPVLYIEPENRSVDVNQPVHEHILIEDNYFQLTDSLVLHAKSTRDLMFRNNTITKTDAVQARNILRLNGSIEMTDRQMSDDTLISLHGCSEVTIIGNEMPEEDFPRQIQIMNMSQQEILNDASQRLECQY</sequence>
<gene>
    <name evidence="11" type="primary">glaA</name>
    <name evidence="11" type="ORF">PAECIP111894_03772</name>
</gene>
<comment type="caution">
    <text evidence="11">The sequence shown here is derived from an EMBL/GenBank/DDBJ whole genome shotgun (WGS) entry which is preliminary data.</text>
</comment>
<evidence type="ECO:0000313" key="12">
    <source>
        <dbReference type="Proteomes" id="UP000838749"/>
    </source>
</evidence>
<dbReference type="InterPro" id="IPR024535">
    <property type="entry name" value="RHGA/B-epi-like_pectate_lyase"/>
</dbReference>
<dbReference type="Pfam" id="PF23764">
    <property type="entry name" value="Beta-barrel_GLAA-B_II"/>
    <property type="match status" value="1"/>
</dbReference>
<keyword evidence="3" id="KW-0732">Signal</keyword>
<organism evidence="11 12">
    <name type="scientific">Paenibacillus pseudetheri</name>
    <dbReference type="NCBI Taxonomy" id="2897682"/>
    <lineage>
        <taxon>Bacteria</taxon>
        <taxon>Bacillati</taxon>
        <taxon>Bacillota</taxon>
        <taxon>Bacilli</taxon>
        <taxon>Bacillales</taxon>
        <taxon>Paenibacillaceae</taxon>
        <taxon>Paenibacillus</taxon>
    </lineage>
</organism>
<evidence type="ECO:0000256" key="4">
    <source>
        <dbReference type="ARBA" id="ARBA00022737"/>
    </source>
</evidence>
<dbReference type="RefSeq" id="WP_234537403.1">
    <property type="nucleotide sequence ID" value="NZ_CAKMAB010000022.1"/>
</dbReference>
<dbReference type="InterPro" id="IPR011050">
    <property type="entry name" value="Pectin_lyase_fold/virulence"/>
</dbReference>
<feature type="domain" description="GLAA-B beta-barrel" evidence="10">
    <location>
        <begin position="337"/>
        <end position="403"/>
    </location>
</feature>
<evidence type="ECO:0000256" key="5">
    <source>
        <dbReference type="ARBA" id="ARBA00022801"/>
    </source>
</evidence>
<evidence type="ECO:0000259" key="10">
    <source>
        <dbReference type="Pfam" id="PF23764"/>
    </source>
</evidence>
<protein>
    <submittedName>
        <fullName evidence="11">Alpha-1,3-galactosidase A</fullName>
        <ecNumber evidence="11">3.2.1.-</ecNumber>
    </submittedName>
</protein>
<keyword evidence="4" id="KW-0677">Repeat</keyword>
<dbReference type="EMBL" id="CAKMAB010000022">
    <property type="protein sequence ID" value="CAH1057614.1"/>
    <property type="molecule type" value="Genomic_DNA"/>
</dbReference>
<dbReference type="InterPro" id="IPR056441">
    <property type="entry name" value="Beta-barrel_GLAA-B_II"/>
</dbReference>
<dbReference type="SUPFAM" id="SSF51126">
    <property type="entry name" value="Pectin lyase-like"/>
    <property type="match status" value="1"/>
</dbReference>
<evidence type="ECO:0000256" key="1">
    <source>
        <dbReference type="ARBA" id="ARBA00001255"/>
    </source>
</evidence>
<dbReference type="InterPro" id="IPR012334">
    <property type="entry name" value="Pectin_lyas_fold"/>
</dbReference>
<dbReference type="Pfam" id="PF13229">
    <property type="entry name" value="Beta_helix"/>
    <property type="match status" value="1"/>
</dbReference>
<evidence type="ECO:0000256" key="3">
    <source>
        <dbReference type="ARBA" id="ARBA00022729"/>
    </source>
</evidence>
<dbReference type="Proteomes" id="UP000838749">
    <property type="component" value="Unassembled WGS sequence"/>
</dbReference>
<evidence type="ECO:0000259" key="9">
    <source>
        <dbReference type="Pfam" id="PF23763"/>
    </source>
</evidence>
<dbReference type="EC" id="3.2.1.-" evidence="11"/>
<dbReference type="InterPro" id="IPR039448">
    <property type="entry name" value="Beta_helix"/>
</dbReference>
<feature type="domain" description="Rhamnogalacturonase A/B/Epimerase-like pectate lyase" evidence="7">
    <location>
        <begin position="15"/>
        <end position="61"/>
    </location>
</feature>
<dbReference type="SMART" id="SM00710">
    <property type="entry name" value="PbH1"/>
    <property type="match status" value="5"/>
</dbReference>
<comment type="catalytic activity">
    <reaction evidence="1">
        <text>Hydrolysis of terminal, non-reducing alpha-D-galactose residues in alpha-D-galactosides, including galactose oligosaccharides, galactomannans and galactolipids.</text>
        <dbReference type="EC" id="3.2.1.22"/>
    </reaction>
</comment>
<keyword evidence="6 11" id="KW-0326">Glycosidase</keyword>
<evidence type="ECO:0000256" key="6">
    <source>
        <dbReference type="ARBA" id="ARBA00023295"/>
    </source>
</evidence>
<feature type="domain" description="Right handed beta helix" evidence="8">
    <location>
        <begin position="410"/>
        <end position="534"/>
    </location>
</feature>
<accession>A0ABM9BHN2</accession>
<dbReference type="Pfam" id="PF23763">
    <property type="entry name" value="Beta-barrel_GLAA-B_I"/>
    <property type="match status" value="1"/>
</dbReference>
<dbReference type="InterPro" id="IPR057275">
    <property type="entry name" value="Beta-barrel_GLAA-B_I"/>
</dbReference>
<reference evidence="11" key="1">
    <citation type="submission" date="2021-12" db="EMBL/GenBank/DDBJ databases">
        <authorList>
            <person name="Criscuolo A."/>
        </authorList>
    </citation>
    <scope>NUCLEOTIDE SEQUENCE</scope>
    <source>
        <strain evidence="11">CIP111894</strain>
    </source>
</reference>
<evidence type="ECO:0000256" key="2">
    <source>
        <dbReference type="ARBA" id="ARBA00001271"/>
    </source>
</evidence>
<dbReference type="GO" id="GO:0016798">
    <property type="term" value="F:hydrolase activity, acting on glycosyl bonds"/>
    <property type="evidence" value="ECO:0007669"/>
    <property type="project" value="UniProtKB-KW"/>
</dbReference>
<proteinExistence type="predicted"/>
<dbReference type="Pfam" id="PF12708">
    <property type="entry name" value="Pect-lyase_RHGA_epim"/>
    <property type="match status" value="1"/>
</dbReference>
<evidence type="ECO:0000313" key="11">
    <source>
        <dbReference type="EMBL" id="CAH1057614.1"/>
    </source>
</evidence>
<dbReference type="Gene3D" id="2.160.20.10">
    <property type="entry name" value="Single-stranded right-handed beta-helix, Pectin lyase-like"/>
    <property type="match status" value="2"/>
</dbReference>
<comment type="catalytic activity">
    <reaction evidence="2">
        <text>Hydrolysis of terminal, non-reducing branched (1-&gt;3)-alpha-D-galactosidic residues, producing free D-galactose.</text>
        <dbReference type="EC" id="3.2.1.n1"/>
    </reaction>
</comment>